<proteinExistence type="predicted"/>
<accession>A0ABD5RW45</accession>
<sequence length="58" mass="6248">MTAFAEAKTAWRLAARAGVLLRRTTPVHTLAPGKAILASMDPERTAKSIQIDLSRATD</sequence>
<dbReference type="EMBL" id="JBHSWU010000014">
    <property type="protein sequence ID" value="MFC6723371.1"/>
    <property type="molecule type" value="Genomic_DNA"/>
</dbReference>
<evidence type="ECO:0000313" key="1">
    <source>
        <dbReference type="EMBL" id="MFC6723371.1"/>
    </source>
</evidence>
<dbReference type="Proteomes" id="UP001596328">
    <property type="component" value="Unassembled WGS sequence"/>
</dbReference>
<gene>
    <name evidence="1" type="ORF">ACFQE1_02965</name>
</gene>
<keyword evidence="2" id="KW-1185">Reference proteome</keyword>
<comment type="caution">
    <text evidence="1">The sequence shown here is derived from an EMBL/GenBank/DDBJ whole genome shotgun (WGS) entry which is preliminary data.</text>
</comment>
<protein>
    <submittedName>
        <fullName evidence="1">Uncharacterized protein</fullName>
    </submittedName>
</protein>
<reference evidence="1 2" key="1">
    <citation type="journal article" date="2019" name="Int. J. Syst. Evol. Microbiol.">
        <title>The Global Catalogue of Microorganisms (GCM) 10K type strain sequencing project: providing services to taxonomists for standard genome sequencing and annotation.</title>
        <authorList>
            <consortium name="The Broad Institute Genomics Platform"/>
            <consortium name="The Broad Institute Genome Sequencing Center for Infectious Disease"/>
            <person name="Wu L."/>
            <person name="Ma J."/>
        </authorList>
    </citation>
    <scope>NUCLEOTIDE SEQUENCE [LARGE SCALE GENOMIC DNA]</scope>
    <source>
        <strain evidence="1 2">NBRC 111368</strain>
    </source>
</reference>
<evidence type="ECO:0000313" key="2">
    <source>
        <dbReference type="Proteomes" id="UP001596328"/>
    </source>
</evidence>
<organism evidence="1 2">
    <name type="scientific">Halobium palmae</name>
    <dbReference type="NCBI Taxonomy" id="1776492"/>
    <lineage>
        <taxon>Archaea</taxon>
        <taxon>Methanobacteriati</taxon>
        <taxon>Methanobacteriota</taxon>
        <taxon>Stenosarchaea group</taxon>
        <taxon>Halobacteria</taxon>
        <taxon>Halobacteriales</taxon>
        <taxon>Haloferacaceae</taxon>
        <taxon>Halobium</taxon>
    </lineage>
</organism>
<name>A0ABD5RW45_9EURY</name>
<dbReference type="AlphaFoldDB" id="A0ABD5RW45"/>